<feature type="chain" id="PRO_5002533719" evidence="1">
    <location>
        <begin position="28"/>
        <end position="375"/>
    </location>
</feature>
<dbReference type="EMBL" id="LBWS01000021">
    <property type="protein sequence ID" value="KKR14683.1"/>
    <property type="molecule type" value="Genomic_DNA"/>
</dbReference>
<reference evidence="2 3" key="1">
    <citation type="journal article" date="2015" name="Nature">
        <title>rRNA introns, odd ribosomes, and small enigmatic genomes across a large radiation of phyla.</title>
        <authorList>
            <person name="Brown C.T."/>
            <person name="Hug L.A."/>
            <person name="Thomas B.C."/>
            <person name="Sharon I."/>
            <person name="Castelle C.J."/>
            <person name="Singh A."/>
            <person name="Wilkins M.J."/>
            <person name="Williams K.H."/>
            <person name="Banfield J.F."/>
        </authorList>
    </citation>
    <scope>NUCLEOTIDE SEQUENCE [LARGE SCALE GENOMIC DNA]</scope>
</reference>
<dbReference type="Proteomes" id="UP000034048">
    <property type="component" value="Unassembled WGS sequence"/>
</dbReference>
<keyword evidence="1" id="KW-0732">Signal</keyword>
<proteinExistence type="predicted"/>
<evidence type="ECO:0000256" key="1">
    <source>
        <dbReference type="SAM" id="SignalP"/>
    </source>
</evidence>
<accession>A0A0G0NGS5</accession>
<evidence type="ECO:0000313" key="2">
    <source>
        <dbReference type="EMBL" id="KKR14683.1"/>
    </source>
</evidence>
<comment type="caution">
    <text evidence="2">The sequence shown here is derived from an EMBL/GenBank/DDBJ whole genome shotgun (WGS) entry which is preliminary data.</text>
</comment>
<name>A0A0G0NGS5_9BACT</name>
<protein>
    <submittedName>
        <fullName evidence="2">Uncharacterized protein</fullName>
    </submittedName>
</protein>
<evidence type="ECO:0000313" key="3">
    <source>
        <dbReference type="Proteomes" id="UP000034048"/>
    </source>
</evidence>
<organism evidence="2 3">
    <name type="scientific">Candidatus Falkowbacteria bacterium GW2011_GWA2_39_24</name>
    <dbReference type="NCBI Taxonomy" id="1618634"/>
    <lineage>
        <taxon>Bacteria</taxon>
        <taxon>Candidatus Falkowiibacteriota</taxon>
    </lineage>
</organism>
<feature type="signal peptide" evidence="1">
    <location>
        <begin position="1"/>
        <end position="27"/>
    </location>
</feature>
<gene>
    <name evidence="2" type="ORF">UT42_C0021G0007</name>
</gene>
<sequence length="375" mass="40131">MQTSKIWPGFLGLTLFFILALALSSHASEIGTYGSTTDEPTGDTDLPSCGSWAGKSYTDIAGVHGNYNSDEDYTRVNIAQQLLSSSGGSNDPTKFGQFCGSGTTGLSSFFTLKKNGSLDNRHAWSSLSTKGNYNDGSFFRPGDPMNKLYWTWQCCLGTNCITCGAKRIAPTCGLGKGGCNNGEMYSSVFENPKGTFVWQCRSYDTYFNPEGLDNPMTDIDERYEHQYISCGINTTSGGGCGLMNGKSIPEKEIMGWNSWTDNPCPDGSAIVNGAIQLDWIDDPNALIIAINPADNPKISQCGGMTWQCLTKDGILSAPCSADCIPDSTPTSSIPTSTTSSTITGFGTNSALATIFNNLLQILANIKAELVALKNF</sequence>
<dbReference type="AlphaFoldDB" id="A0A0G0NGS5"/>